<organism evidence="13 14">
    <name type="scientific">Vermiconidia calcicola</name>
    <dbReference type="NCBI Taxonomy" id="1690605"/>
    <lineage>
        <taxon>Eukaryota</taxon>
        <taxon>Fungi</taxon>
        <taxon>Dikarya</taxon>
        <taxon>Ascomycota</taxon>
        <taxon>Pezizomycotina</taxon>
        <taxon>Dothideomycetes</taxon>
        <taxon>Dothideomycetidae</taxon>
        <taxon>Mycosphaerellales</taxon>
        <taxon>Extremaceae</taxon>
        <taxon>Vermiconidia</taxon>
    </lineage>
</organism>
<evidence type="ECO:0000256" key="6">
    <source>
        <dbReference type="ARBA" id="ARBA00022723"/>
    </source>
</evidence>
<dbReference type="PROSITE" id="PS00399">
    <property type="entry name" value="SUCCINYL_COA_LIG_2"/>
    <property type="match status" value="1"/>
</dbReference>
<evidence type="ECO:0000256" key="3">
    <source>
        <dbReference type="ARBA" id="ARBA00022532"/>
    </source>
</evidence>
<evidence type="ECO:0000256" key="9">
    <source>
        <dbReference type="ARBA" id="ARBA00022842"/>
    </source>
</evidence>
<keyword evidence="5" id="KW-0808">Transferase</keyword>
<dbReference type="GO" id="GO:0004775">
    <property type="term" value="F:succinate-CoA ligase (ADP-forming) activity"/>
    <property type="evidence" value="ECO:0007669"/>
    <property type="project" value="TreeGrafter"/>
</dbReference>
<dbReference type="SUPFAM" id="SSF51735">
    <property type="entry name" value="NAD(P)-binding Rossmann-fold domains"/>
    <property type="match status" value="1"/>
</dbReference>
<dbReference type="InterPro" id="IPR013815">
    <property type="entry name" value="ATP_grasp_subdomain_1"/>
</dbReference>
<dbReference type="NCBIfam" id="NF001913">
    <property type="entry name" value="PRK00696.1"/>
    <property type="match status" value="1"/>
</dbReference>
<feature type="domain" description="ATP-grasp" evidence="12">
    <location>
        <begin position="37"/>
        <end position="264"/>
    </location>
</feature>
<dbReference type="GO" id="GO:0042709">
    <property type="term" value="C:succinate-CoA ligase complex"/>
    <property type="evidence" value="ECO:0007669"/>
    <property type="project" value="TreeGrafter"/>
</dbReference>
<accession>A0AAV9Q7Q4</accession>
<dbReference type="Pfam" id="PF08442">
    <property type="entry name" value="ATP-grasp_2"/>
    <property type="match status" value="1"/>
</dbReference>
<dbReference type="GO" id="GO:0005524">
    <property type="term" value="F:ATP binding"/>
    <property type="evidence" value="ECO:0007669"/>
    <property type="project" value="UniProtKB-UniRule"/>
</dbReference>
<dbReference type="PROSITE" id="PS01216">
    <property type="entry name" value="SUCCINYL_COA_LIG_1"/>
    <property type="match status" value="1"/>
</dbReference>
<dbReference type="InterPro" id="IPR033847">
    <property type="entry name" value="Citrt_syn/SCS-alpha_CS"/>
</dbReference>
<dbReference type="Gene3D" id="3.30.1490.20">
    <property type="entry name" value="ATP-grasp fold, A domain"/>
    <property type="match status" value="1"/>
</dbReference>
<evidence type="ECO:0000256" key="4">
    <source>
        <dbReference type="ARBA" id="ARBA00022598"/>
    </source>
</evidence>
<dbReference type="PANTHER" id="PTHR11815">
    <property type="entry name" value="SUCCINYL-COA SYNTHETASE BETA CHAIN"/>
    <property type="match status" value="1"/>
</dbReference>
<dbReference type="Gene3D" id="3.40.50.720">
    <property type="entry name" value="NAD(P)-binding Rossmann-like Domain"/>
    <property type="match status" value="1"/>
</dbReference>
<dbReference type="Pfam" id="PF00549">
    <property type="entry name" value="Ligase_CoA"/>
    <property type="match status" value="2"/>
</dbReference>
<evidence type="ECO:0000256" key="10">
    <source>
        <dbReference type="PROSITE-ProRule" id="PRU00409"/>
    </source>
</evidence>
<dbReference type="SUPFAM" id="SSF56059">
    <property type="entry name" value="Glutathione synthetase ATP-binding domain-like"/>
    <property type="match status" value="1"/>
</dbReference>
<sequence length="820" mass="86879">MFKTLNKTPAAAVLQHISGVLSTSSKRHLSLHEHQAQGLLAEYGINVPNGRAAISVEDVGAAVTAFGGNAVLKSQILAGGRGKGSFDNGLKSGVHIVSSKSEAEKLASRMLGHKLVTKQTSSEGLPVNQLYVTEKVDIANEYYLAFTVSREHYAPVLLMCKGGGTGIEGLAARSPEEVVNISLKYSKGITDDIVSTVCQKLALAQERHVEVKELLSSLYRVFRERDATLLEINPLVHNQKTGQLMCADTKLTVDNAAVHRQVQVFKLRDFSQEKPIELEAEKHGLIYIQLEGSIGCLVNGAGLAMATNDAVAHFGGKCANFLDGGGQADVARMVKAFELILSDQNVNTILVNIYGGEYYLNEPWRIIRCDMIAESVIAAAQHFGDVPVVGTNAEQGQQMIANSGLKLFAESEFDGAVKKAIELSNRGTTNTQESSTSETTQTSRPNSYIPSNASVGRKALRAFSTTSFSSSILKKLRASTSTWSTQQQSRSLSSSSRRAASYNESIPNLAINQNTRVMYQGFTGRAASRNAVEAIKYGTNIVGGVSRSQRSSSGKHTDAGLSNLPVFSTVRQAVDETKPDASAVFIPAQFAADAIIESIEAEVPLIVSVAEHIPVHDMLRVQEVLRTQSKSRLVGPNCPGIISPVNACKIGIMPHLQYAPGVVGIASKSGTLSYEAVGSTTKAGLGQSLCVGVGGDLLPGTSLLDAVTAMIADPATKGIVLLGEIGGDAEIRAAALLKQYREGEINAGRTPKPVVGMVTGRTAPKGRTMGHAGAIAGGGSSVTAEDKVKAMQDAGIVVPVHPGEIGPVMKELLRKAQISW</sequence>
<dbReference type="EMBL" id="JAXLQG010000010">
    <property type="protein sequence ID" value="KAK5535287.1"/>
    <property type="molecule type" value="Genomic_DNA"/>
</dbReference>
<evidence type="ECO:0000256" key="5">
    <source>
        <dbReference type="ARBA" id="ARBA00022679"/>
    </source>
</evidence>
<dbReference type="GO" id="GO:0006099">
    <property type="term" value="P:tricarboxylic acid cycle"/>
    <property type="evidence" value="ECO:0007669"/>
    <property type="project" value="UniProtKB-KW"/>
</dbReference>
<comment type="cofactor">
    <cofactor evidence="1">
        <name>Mg(2+)</name>
        <dbReference type="ChEBI" id="CHEBI:18420"/>
    </cofactor>
</comment>
<keyword evidence="3" id="KW-0816">Tricarboxylic acid cycle</keyword>
<dbReference type="PRINTS" id="PR01798">
    <property type="entry name" value="SCOASYNTHASE"/>
</dbReference>
<comment type="pathway">
    <text evidence="2">Carbohydrate metabolism; tricarboxylic acid cycle; succinate from succinyl-CoA (ligase route): step 1/1.</text>
</comment>
<evidence type="ECO:0000256" key="2">
    <source>
        <dbReference type="ARBA" id="ARBA00005064"/>
    </source>
</evidence>
<feature type="region of interest" description="Disordered" evidence="11">
    <location>
        <begin position="424"/>
        <end position="452"/>
    </location>
</feature>
<dbReference type="Proteomes" id="UP001345827">
    <property type="component" value="Unassembled WGS sequence"/>
</dbReference>
<keyword evidence="7 10" id="KW-0547">Nucleotide-binding</keyword>
<dbReference type="InterPro" id="IPR017440">
    <property type="entry name" value="Cit_synth/succinyl-CoA_lig_AS"/>
</dbReference>
<feature type="compositionally biased region" description="Low complexity" evidence="11">
    <location>
        <begin position="428"/>
        <end position="443"/>
    </location>
</feature>
<comment type="caution">
    <text evidence="13">The sequence shown here is derived from an EMBL/GenBank/DDBJ whole genome shotgun (WGS) entry which is preliminary data.</text>
</comment>
<dbReference type="GO" id="GO:0046872">
    <property type="term" value="F:metal ion binding"/>
    <property type="evidence" value="ECO:0007669"/>
    <property type="project" value="UniProtKB-KW"/>
</dbReference>
<dbReference type="InterPro" id="IPR017866">
    <property type="entry name" value="Succ-CoA_synthase_bsu_CS"/>
</dbReference>
<dbReference type="Pfam" id="PF02629">
    <property type="entry name" value="CoA_binding"/>
    <property type="match status" value="1"/>
</dbReference>
<dbReference type="FunFam" id="3.30.1490.20:FF:000002">
    <property type="entry name" value="Succinate--CoA ligase [ADP-forming] subunit beta"/>
    <property type="match status" value="1"/>
</dbReference>
<dbReference type="GO" id="GO:0006104">
    <property type="term" value="P:succinyl-CoA metabolic process"/>
    <property type="evidence" value="ECO:0007669"/>
    <property type="project" value="TreeGrafter"/>
</dbReference>
<evidence type="ECO:0000256" key="8">
    <source>
        <dbReference type="ARBA" id="ARBA00022840"/>
    </source>
</evidence>
<dbReference type="PANTHER" id="PTHR11815:SF1">
    <property type="entry name" value="SUCCINATE--COA LIGASE [ADP-FORMING] SUBUNIT BETA, MITOCHONDRIAL"/>
    <property type="match status" value="1"/>
</dbReference>
<proteinExistence type="predicted"/>
<dbReference type="InterPro" id="IPR003781">
    <property type="entry name" value="CoA-bd"/>
</dbReference>
<dbReference type="InterPro" id="IPR016102">
    <property type="entry name" value="Succinyl-CoA_synth-like"/>
</dbReference>
<dbReference type="InterPro" id="IPR005811">
    <property type="entry name" value="SUCC_ACL_C"/>
</dbReference>
<feature type="region of interest" description="Disordered" evidence="11">
    <location>
        <begin position="479"/>
        <end position="499"/>
    </location>
</feature>
<dbReference type="GO" id="GO:0005739">
    <property type="term" value="C:mitochondrion"/>
    <property type="evidence" value="ECO:0007669"/>
    <property type="project" value="TreeGrafter"/>
</dbReference>
<keyword evidence="9" id="KW-0460">Magnesium</keyword>
<keyword evidence="8 10" id="KW-0067">ATP-binding</keyword>
<evidence type="ECO:0000313" key="14">
    <source>
        <dbReference type="Proteomes" id="UP001345827"/>
    </source>
</evidence>
<dbReference type="GO" id="GO:0016740">
    <property type="term" value="F:transferase activity"/>
    <property type="evidence" value="ECO:0007669"/>
    <property type="project" value="UniProtKB-KW"/>
</dbReference>
<dbReference type="InterPro" id="IPR013650">
    <property type="entry name" value="ATP-grasp_succ-CoA_synth-type"/>
</dbReference>
<dbReference type="AlphaFoldDB" id="A0AAV9Q7Q4"/>
<gene>
    <name evidence="13" type="ORF">LTR25_006295</name>
</gene>
<dbReference type="SMART" id="SM00881">
    <property type="entry name" value="CoA_binding"/>
    <property type="match status" value="1"/>
</dbReference>
<dbReference type="FunFam" id="3.30.470.20:FF:000002">
    <property type="entry name" value="Succinate--CoA ligase [ADP-forming] subunit beta"/>
    <property type="match status" value="1"/>
</dbReference>
<dbReference type="Gene3D" id="3.40.50.261">
    <property type="entry name" value="Succinyl-CoA synthetase domains"/>
    <property type="match status" value="2"/>
</dbReference>
<name>A0AAV9Q7Q4_9PEZI</name>
<dbReference type="InterPro" id="IPR011761">
    <property type="entry name" value="ATP-grasp"/>
</dbReference>
<dbReference type="PROSITE" id="PS50975">
    <property type="entry name" value="ATP_GRASP"/>
    <property type="match status" value="1"/>
</dbReference>
<evidence type="ECO:0000313" key="13">
    <source>
        <dbReference type="EMBL" id="KAK5535287.1"/>
    </source>
</evidence>
<dbReference type="InterPro" id="IPR036291">
    <property type="entry name" value="NAD(P)-bd_dom_sf"/>
</dbReference>
<protein>
    <recommendedName>
        <fullName evidence="12">ATP-grasp domain-containing protein</fullName>
    </recommendedName>
</protein>
<reference evidence="13 14" key="1">
    <citation type="submission" date="2023-06" db="EMBL/GenBank/DDBJ databases">
        <title>Black Yeasts Isolated from many extreme environments.</title>
        <authorList>
            <person name="Coleine C."/>
            <person name="Stajich J.E."/>
            <person name="Selbmann L."/>
        </authorList>
    </citation>
    <scope>NUCLEOTIDE SEQUENCE [LARGE SCALE GENOMIC DNA]</scope>
    <source>
        <strain evidence="13 14">CCFEE 5887</strain>
    </source>
</reference>
<evidence type="ECO:0000256" key="7">
    <source>
        <dbReference type="ARBA" id="ARBA00022741"/>
    </source>
</evidence>
<evidence type="ECO:0000259" key="12">
    <source>
        <dbReference type="PROSITE" id="PS50975"/>
    </source>
</evidence>
<evidence type="ECO:0000256" key="11">
    <source>
        <dbReference type="SAM" id="MobiDB-lite"/>
    </source>
</evidence>
<dbReference type="Gene3D" id="3.30.470.20">
    <property type="entry name" value="ATP-grasp fold, B domain"/>
    <property type="match status" value="1"/>
</dbReference>
<keyword evidence="6" id="KW-0479">Metal-binding</keyword>
<keyword evidence="4" id="KW-0436">Ligase</keyword>
<dbReference type="SUPFAM" id="SSF52210">
    <property type="entry name" value="Succinyl-CoA synthetase domains"/>
    <property type="match status" value="2"/>
</dbReference>
<keyword evidence="14" id="KW-1185">Reference proteome</keyword>
<evidence type="ECO:0000256" key="1">
    <source>
        <dbReference type="ARBA" id="ARBA00001946"/>
    </source>
</evidence>
<dbReference type="PROSITE" id="PS01217">
    <property type="entry name" value="SUCCINYL_COA_LIG_3"/>
    <property type="match status" value="1"/>
</dbReference>